<dbReference type="AlphaFoldDB" id="A0A6L2M666"/>
<feature type="region of interest" description="Disordered" evidence="1">
    <location>
        <begin position="360"/>
        <end position="407"/>
    </location>
</feature>
<dbReference type="EMBL" id="BKCJ010005875">
    <property type="protein sequence ID" value="GEU69120.1"/>
    <property type="molecule type" value="Genomic_DNA"/>
</dbReference>
<evidence type="ECO:0000313" key="2">
    <source>
        <dbReference type="EMBL" id="GEU69120.1"/>
    </source>
</evidence>
<feature type="compositionally biased region" description="Basic and acidic residues" evidence="1">
    <location>
        <begin position="383"/>
        <end position="399"/>
    </location>
</feature>
<feature type="compositionally biased region" description="Basic and acidic residues" evidence="1">
    <location>
        <begin position="14"/>
        <end position="27"/>
    </location>
</feature>
<evidence type="ECO:0000256" key="1">
    <source>
        <dbReference type="SAM" id="MobiDB-lite"/>
    </source>
</evidence>
<feature type="region of interest" description="Disordered" evidence="1">
    <location>
        <begin position="250"/>
        <end position="286"/>
    </location>
</feature>
<name>A0A6L2M666_TANCI</name>
<feature type="region of interest" description="Disordered" evidence="1">
    <location>
        <begin position="1"/>
        <end position="30"/>
    </location>
</feature>
<sequence length="570" mass="64395">MAESSPQKTSSPEITHKEEPVTLDKPESPNPFLPTSQVDFTFDEITFTTNNEVALLYPSHPNQAYFEAVSDFISKCCLKEAFTRAPNQYKEYLSKVWYTAKTLDDSKVWISSPIRGVRGDIGITTFRNDVSAQYLPHSSGLDQISNKDATILYCLANEVKVDYEKIIWKNVIHKLNKKTREKIVPFPRFLSLPLKHMIPEYKNEELTINPTQVFNLHNLTLKPNQPKEPSFIDHMKTICNLDVHVDSKAPKPSLQTREVPQGKNCGVKSGLRRKRSFKQTSKSTSEDMMLQQIPQLKQILEYLLLRIPYIKTRYKTKSAGDGLKTAHTDSGANNESRADDISLKVKLEDLSDILKDTRSAFFTPDSPPDEPIIVSDTSEEEKEVAKDKDIEATSHDVPKDTSVLPSPSPKLTQIQELMAQSFFNLPSQVSSLQKKLQTLDSLPSLLHNVIDTLNRFATMVANASGATSMNVPSAGRATASPAEGEKNIKDADTKDELFDLLGKSVMTQYYTKKLLFDKYYDKMLKRKKSHKITNCEVLTKKGHITLKIYKENGSDKVISNLKFSDLHLTE</sequence>
<proteinExistence type="predicted"/>
<reference evidence="2" key="1">
    <citation type="journal article" date="2019" name="Sci. Rep.">
        <title>Draft genome of Tanacetum cinerariifolium, the natural source of mosquito coil.</title>
        <authorList>
            <person name="Yamashiro T."/>
            <person name="Shiraishi A."/>
            <person name="Satake H."/>
            <person name="Nakayama K."/>
        </authorList>
    </citation>
    <scope>NUCLEOTIDE SEQUENCE</scope>
</reference>
<feature type="compositionally biased region" description="Polar residues" evidence="1">
    <location>
        <begin position="1"/>
        <end position="13"/>
    </location>
</feature>
<protein>
    <submittedName>
        <fullName evidence="2">Uncharacterized protein</fullName>
    </submittedName>
</protein>
<organism evidence="2">
    <name type="scientific">Tanacetum cinerariifolium</name>
    <name type="common">Dalmatian daisy</name>
    <name type="synonym">Chrysanthemum cinerariifolium</name>
    <dbReference type="NCBI Taxonomy" id="118510"/>
    <lineage>
        <taxon>Eukaryota</taxon>
        <taxon>Viridiplantae</taxon>
        <taxon>Streptophyta</taxon>
        <taxon>Embryophyta</taxon>
        <taxon>Tracheophyta</taxon>
        <taxon>Spermatophyta</taxon>
        <taxon>Magnoliopsida</taxon>
        <taxon>eudicotyledons</taxon>
        <taxon>Gunneridae</taxon>
        <taxon>Pentapetalae</taxon>
        <taxon>asterids</taxon>
        <taxon>campanulids</taxon>
        <taxon>Asterales</taxon>
        <taxon>Asteraceae</taxon>
        <taxon>Asteroideae</taxon>
        <taxon>Anthemideae</taxon>
        <taxon>Anthemidinae</taxon>
        <taxon>Tanacetum</taxon>
    </lineage>
</organism>
<comment type="caution">
    <text evidence="2">The sequence shown here is derived from an EMBL/GenBank/DDBJ whole genome shotgun (WGS) entry which is preliminary data.</text>
</comment>
<gene>
    <name evidence="2" type="ORF">Tci_041098</name>
</gene>
<accession>A0A6L2M666</accession>